<dbReference type="PANTHER" id="PTHR31296:SF1">
    <property type="entry name" value="MITOCHONDRIAL PROTEIN C2ORF69"/>
    <property type="match status" value="1"/>
</dbReference>
<dbReference type="KEGG" id="bvk:117236061"/>
<keyword evidence="1" id="KW-1185">Reference proteome</keyword>
<proteinExistence type="predicted"/>
<gene>
    <name evidence="2" type="primary">LOC117236061</name>
</gene>
<dbReference type="Proteomes" id="UP000504631">
    <property type="component" value="Unplaced"/>
</dbReference>
<dbReference type="Pfam" id="PF10561">
    <property type="entry name" value="C2orf69"/>
    <property type="match status" value="1"/>
</dbReference>
<evidence type="ECO:0000313" key="1">
    <source>
        <dbReference type="Proteomes" id="UP000504631"/>
    </source>
</evidence>
<protein>
    <submittedName>
        <fullName evidence="2">UPF0565 protein C2orf69 homolog isoform X1</fullName>
    </submittedName>
</protein>
<dbReference type="RefSeq" id="XP_033354567.1">
    <property type="nucleotide sequence ID" value="XM_033498676.1"/>
</dbReference>
<reference evidence="2" key="1">
    <citation type="submission" date="2025-08" db="UniProtKB">
        <authorList>
            <consortium name="RefSeq"/>
        </authorList>
    </citation>
    <scope>IDENTIFICATION</scope>
    <source>
        <tissue evidence="2">Muscle</tissue>
    </source>
</reference>
<evidence type="ECO:0000313" key="2">
    <source>
        <dbReference type="RefSeq" id="XP_033354567.1"/>
    </source>
</evidence>
<name>A0A6J3KN16_9HYME</name>
<organism evidence="1 2">
    <name type="scientific">Bombus vosnesenskii</name>
    <dbReference type="NCBI Taxonomy" id="207650"/>
    <lineage>
        <taxon>Eukaryota</taxon>
        <taxon>Metazoa</taxon>
        <taxon>Ecdysozoa</taxon>
        <taxon>Arthropoda</taxon>
        <taxon>Hexapoda</taxon>
        <taxon>Insecta</taxon>
        <taxon>Pterygota</taxon>
        <taxon>Neoptera</taxon>
        <taxon>Endopterygota</taxon>
        <taxon>Hymenoptera</taxon>
        <taxon>Apocrita</taxon>
        <taxon>Aculeata</taxon>
        <taxon>Apoidea</taxon>
        <taxon>Anthophila</taxon>
        <taxon>Apidae</taxon>
        <taxon>Bombus</taxon>
        <taxon>Pyrobombus</taxon>
    </lineage>
</organism>
<dbReference type="InterPro" id="IPR018881">
    <property type="entry name" value="C2orf69_mit"/>
</dbReference>
<sequence length="291" mass="34038">MSYNLKNIMSSKIWIWKNVPGITGRFDDIIYSSPILSSSQDVLLYFGGDIQDTQENMKHAGSKTYIEWSLENTAKILTISFPKKHVFLIRPSRVLETLSYFDNFVPSKEYGIPLFCPTHNALKHLQELLKFSVNRINTYNTDKEFTHLNIEKAKLTLVGFSKGCIVLNQLLHEFHYYQNKLDPDIEINNFIRLIESMWWLDGGHAGSKDTWIVEKSILESFAKLRIDVYVHVTPYQVQDSHRPWIGEEESHFCNILRNLGIPIKRTLHFTDKTRSLQNHFNVLKVIRNYTQ</sequence>
<dbReference type="GeneID" id="117236061"/>
<dbReference type="AlphaFoldDB" id="A0A6J3KN16"/>
<dbReference type="GO" id="GO:0005739">
    <property type="term" value="C:mitochondrion"/>
    <property type="evidence" value="ECO:0007669"/>
    <property type="project" value="TreeGrafter"/>
</dbReference>
<dbReference type="PANTHER" id="PTHR31296">
    <property type="entry name" value="UPF0565 PROTEIN C2ORF69"/>
    <property type="match status" value="1"/>
</dbReference>
<accession>A0A6J3KN16</accession>